<reference evidence="2 3" key="1">
    <citation type="submission" date="2018-11" db="EMBL/GenBank/DDBJ databases">
        <title>Genome sequences of Natronomonas sp. CBA1133.</title>
        <authorList>
            <person name="Roh S.W."/>
            <person name="Cha I.-T."/>
        </authorList>
    </citation>
    <scope>NUCLEOTIDE SEQUENCE [LARGE SCALE GENOMIC DNA]</scope>
    <source>
        <strain evidence="2 3">CBA1133</strain>
    </source>
</reference>
<accession>A0AAJ4R8H2</accession>
<gene>
    <name evidence="2" type="ORF">Nmn1133_05335</name>
</gene>
<dbReference type="AlphaFoldDB" id="A0AAJ4R8H2"/>
<dbReference type="RefSeq" id="WP_075936048.1">
    <property type="nucleotide sequence ID" value="NZ_BDJH01000002.1"/>
</dbReference>
<keyword evidence="3" id="KW-1185">Reference proteome</keyword>
<dbReference type="Proteomes" id="UP000270581">
    <property type="component" value="Unassembled WGS sequence"/>
</dbReference>
<feature type="region of interest" description="Disordered" evidence="1">
    <location>
        <begin position="23"/>
        <end position="42"/>
    </location>
</feature>
<protein>
    <submittedName>
        <fullName evidence="2">Uncharacterized protein</fullName>
    </submittedName>
</protein>
<evidence type="ECO:0000313" key="3">
    <source>
        <dbReference type="Proteomes" id="UP000270581"/>
    </source>
</evidence>
<comment type="caution">
    <text evidence="2">The sequence shown here is derived from an EMBL/GenBank/DDBJ whole genome shotgun (WGS) entry which is preliminary data.</text>
</comment>
<organism evidence="2 3">
    <name type="scientific">Halosegnis longus</name>
    <dbReference type="NCBI Taxonomy" id="2216012"/>
    <lineage>
        <taxon>Archaea</taxon>
        <taxon>Methanobacteriati</taxon>
        <taxon>Methanobacteriota</taxon>
        <taxon>Stenosarchaea group</taxon>
        <taxon>Halobacteria</taxon>
        <taxon>Halobacteriales</taxon>
        <taxon>Natronomonadaceae</taxon>
        <taxon>Halosegnis</taxon>
    </lineage>
</organism>
<sequence>MPSRRAVLATTAAAVAATGGCLYDHPDPEPTPNPSCDHASVSDLRIDRTETESGERRYAVVEVAVTELPAPALVAEITTCDGSERLRRSLSETGTQEFRFGPYECLDGITPQFADC</sequence>
<evidence type="ECO:0000313" key="2">
    <source>
        <dbReference type="EMBL" id="RNJ26155.1"/>
    </source>
</evidence>
<dbReference type="EMBL" id="RJJC01000001">
    <property type="protein sequence ID" value="RNJ26155.1"/>
    <property type="molecule type" value="Genomic_DNA"/>
</dbReference>
<dbReference type="PROSITE" id="PS51257">
    <property type="entry name" value="PROKAR_LIPOPROTEIN"/>
    <property type="match status" value="1"/>
</dbReference>
<proteinExistence type="predicted"/>
<name>A0AAJ4R8H2_9EURY</name>
<evidence type="ECO:0000256" key="1">
    <source>
        <dbReference type="SAM" id="MobiDB-lite"/>
    </source>
</evidence>